<evidence type="ECO:0000313" key="5">
    <source>
        <dbReference type="EMBL" id="MBP3942641.1"/>
    </source>
</evidence>
<name>A0A8T4HD22_9SPHI</name>
<dbReference type="PANTHER" id="PTHR47893">
    <property type="entry name" value="REGULATORY PROTEIN PCHR"/>
    <property type="match status" value="1"/>
</dbReference>
<dbReference type="Pfam" id="PF12833">
    <property type="entry name" value="HTH_18"/>
    <property type="match status" value="1"/>
</dbReference>
<evidence type="ECO:0000259" key="4">
    <source>
        <dbReference type="PROSITE" id="PS01124"/>
    </source>
</evidence>
<evidence type="ECO:0000256" key="3">
    <source>
        <dbReference type="ARBA" id="ARBA00023163"/>
    </source>
</evidence>
<dbReference type="PANTHER" id="PTHR47893:SF1">
    <property type="entry name" value="REGULATORY PROTEIN PCHR"/>
    <property type="match status" value="1"/>
</dbReference>
<evidence type="ECO:0000256" key="1">
    <source>
        <dbReference type="ARBA" id="ARBA00023015"/>
    </source>
</evidence>
<dbReference type="Proteomes" id="UP000679691">
    <property type="component" value="Unassembled WGS sequence"/>
</dbReference>
<dbReference type="PROSITE" id="PS01124">
    <property type="entry name" value="HTH_ARAC_FAMILY_2"/>
    <property type="match status" value="1"/>
</dbReference>
<protein>
    <submittedName>
        <fullName evidence="5">Helix-turn-helix transcriptional regulator</fullName>
    </submittedName>
</protein>
<dbReference type="GO" id="GO:0003700">
    <property type="term" value="F:DNA-binding transcription factor activity"/>
    <property type="evidence" value="ECO:0007669"/>
    <property type="project" value="InterPro"/>
</dbReference>
<dbReference type="SMART" id="SM00342">
    <property type="entry name" value="HTH_ARAC"/>
    <property type="match status" value="1"/>
</dbReference>
<feature type="domain" description="HTH araC/xylS-type" evidence="4">
    <location>
        <begin position="233"/>
        <end position="334"/>
    </location>
</feature>
<dbReference type="SUPFAM" id="SSF46689">
    <property type="entry name" value="Homeodomain-like"/>
    <property type="match status" value="1"/>
</dbReference>
<dbReference type="InterPro" id="IPR009057">
    <property type="entry name" value="Homeodomain-like_sf"/>
</dbReference>
<keyword evidence="6" id="KW-1185">Reference proteome</keyword>
<dbReference type="InterPro" id="IPR018060">
    <property type="entry name" value="HTH_AraC"/>
</dbReference>
<evidence type="ECO:0000256" key="2">
    <source>
        <dbReference type="ARBA" id="ARBA00023125"/>
    </source>
</evidence>
<dbReference type="AlphaFoldDB" id="A0A8T4HD22"/>
<comment type="caution">
    <text evidence="5">The sequence shown here is derived from an EMBL/GenBank/DDBJ whole genome shotgun (WGS) entry which is preliminary data.</text>
</comment>
<dbReference type="PRINTS" id="PR00032">
    <property type="entry name" value="HTHARAC"/>
</dbReference>
<dbReference type="GO" id="GO:0043565">
    <property type="term" value="F:sequence-specific DNA binding"/>
    <property type="evidence" value="ECO:0007669"/>
    <property type="project" value="InterPro"/>
</dbReference>
<dbReference type="InterPro" id="IPR020449">
    <property type="entry name" value="Tscrpt_reg_AraC-type_HTH"/>
</dbReference>
<reference evidence="5" key="1">
    <citation type="submission" date="2021-03" db="EMBL/GenBank/DDBJ databases">
        <authorList>
            <person name="Lu T."/>
            <person name="Wang Q."/>
            <person name="Han X."/>
        </authorList>
    </citation>
    <scope>NUCLEOTIDE SEQUENCE</scope>
    <source>
        <strain evidence="5">WQ 2009</strain>
    </source>
</reference>
<dbReference type="EMBL" id="JAGKSB010000003">
    <property type="protein sequence ID" value="MBP3942641.1"/>
    <property type="molecule type" value="Genomic_DNA"/>
</dbReference>
<dbReference type="RefSeq" id="WP_353546125.1">
    <property type="nucleotide sequence ID" value="NZ_JAGKSB010000003.1"/>
</dbReference>
<sequence>MNIELFNSDRKQLILMEEPEGYLIPNQQTIIETIDLNKGEELYEERRRIHLDGVYINYYKRSIAQERQIWVRSDGPYIQMHFEISGGSAYYYHKNKQFTVPIATGEFSLFYVPNLDGKLVDPPCKNAVTVEIEISESWLLKHLDLHAGLVLNFINDINNCTPSLLGGKVHQINPQISKTIQELFDCPYTGSIKRLYLEAKLLELLAHQLQQASTFSPTKFSCPLTKIDIEQLYALKDRLLADLSINYTIDELAYLSYMNRTKLQAGFKELFGKTLHEFIIENRMLLAYKLLLESYANNWNIAEIAKRVGYKHSNHFSTAFKKKFGKSPAAFVKRSY</sequence>
<proteinExistence type="predicted"/>
<gene>
    <name evidence="5" type="ORF">J5U18_03530</name>
</gene>
<accession>A0A8T4HD22</accession>
<keyword evidence="3" id="KW-0804">Transcription</keyword>
<dbReference type="InterPro" id="IPR053142">
    <property type="entry name" value="PchR_regulatory_protein"/>
</dbReference>
<evidence type="ECO:0000313" key="6">
    <source>
        <dbReference type="Proteomes" id="UP000679691"/>
    </source>
</evidence>
<organism evidence="5 6">
    <name type="scientific">Rhinopithecimicrobium faecis</name>
    <dbReference type="NCBI Taxonomy" id="2820698"/>
    <lineage>
        <taxon>Bacteria</taxon>
        <taxon>Pseudomonadati</taxon>
        <taxon>Bacteroidota</taxon>
        <taxon>Sphingobacteriia</taxon>
        <taxon>Sphingobacteriales</taxon>
        <taxon>Sphingobacteriaceae</taxon>
        <taxon>Rhinopithecimicrobium</taxon>
    </lineage>
</organism>
<keyword evidence="1" id="KW-0805">Transcription regulation</keyword>
<dbReference type="Gene3D" id="1.10.10.60">
    <property type="entry name" value="Homeodomain-like"/>
    <property type="match status" value="1"/>
</dbReference>
<keyword evidence="2" id="KW-0238">DNA-binding</keyword>